<dbReference type="EMBL" id="CAFBQV010000061">
    <property type="protein sequence ID" value="CAB5063069.1"/>
    <property type="molecule type" value="Genomic_DNA"/>
</dbReference>
<dbReference type="Gene3D" id="1.10.132.20">
    <property type="entry name" value="Ribosome-recycling factor"/>
    <property type="match status" value="1"/>
</dbReference>
<dbReference type="Pfam" id="PF01765">
    <property type="entry name" value="RRF"/>
    <property type="match status" value="1"/>
</dbReference>
<evidence type="ECO:0000313" key="10">
    <source>
        <dbReference type="EMBL" id="CAB4812119.1"/>
    </source>
</evidence>
<evidence type="ECO:0000256" key="5">
    <source>
        <dbReference type="SAM" id="Coils"/>
    </source>
</evidence>
<accession>A0A6J6BSF1</accession>
<reference evidence="7" key="1">
    <citation type="submission" date="2020-05" db="EMBL/GenBank/DDBJ databases">
        <authorList>
            <person name="Chiriac C."/>
            <person name="Salcher M."/>
            <person name="Ghai R."/>
            <person name="Kavagutti S V."/>
        </authorList>
    </citation>
    <scope>NUCLEOTIDE SEQUENCE</scope>
</reference>
<evidence type="ECO:0000256" key="4">
    <source>
        <dbReference type="ARBA" id="ARBA00022917"/>
    </source>
</evidence>
<dbReference type="NCBIfam" id="TIGR00496">
    <property type="entry name" value="frr"/>
    <property type="match status" value="1"/>
</dbReference>
<proteinExistence type="inferred from homology"/>
<evidence type="ECO:0000313" key="7">
    <source>
        <dbReference type="EMBL" id="CAB4542061.1"/>
    </source>
</evidence>
<dbReference type="GO" id="GO:0005737">
    <property type="term" value="C:cytoplasm"/>
    <property type="evidence" value="ECO:0007669"/>
    <property type="project" value="UniProtKB-SubCell"/>
</dbReference>
<comment type="similarity">
    <text evidence="2">Belongs to the RRF family.</text>
</comment>
<feature type="domain" description="Ribosome recycling factor" evidence="6">
    <location>
        <begin position="21"/>
        <end position="183"/>
    </location>
</feature>
<dbReference type="EMBL" id="CAFAAP010000194">
    <property type="protein sequence ID" value="CAB4812119.1"/>
    <property type="molecule type" value="Genomic_DNA"/>
</dbReference>
<dbReference type="SUPFAM" id="SSF55194">
    <property type="entry name" value="Ribosome recycling factor, RRF"/>
    <property type="match status" value="1"/>
</dbReference>
<gene>
    <name evidence="7" type="ORF">UFOPK1353_00986</name>
    <name evidence="8" type="ORF">UFOPK2292_01170</name>
    <name evidence="9" type="ORF">UFOPK2855_01073</name>
    <name evidence="10" type="ORF">UFOPK3026_01180</name>
    <name evidence="11" type="ORF">UFOPK4020_00650</name>
    <name evidence="12" type="ORF">UFOPK4345_00511</name>
</gene>
<evidence type="ECO:0000313" key="9">
    <source>
        <dbReference type="EMBL" id="CAB4766832.1"/>
    </source>
</evidence>
<dbReference type="GO" id="GO:0043023">
    <property type="term" value="F:ribosomal large subunit binding"/>
    <property type="evidence" value="ECO:0007669"/>
    <property type="project" value="TreeGrafter"/>
</dbReference>
<comment type="subcellular location">
    <subcellularLocation>
        <location evidence="1">Cytoplasm</location>
    </subcellularLocation>
</comment>
<dbReference type="CDD" id="cd00520">
    <property type="entry name" value="RRF"/>
    <property type="match status" value="1"/>
</dbReference>
<keyword evidence="4" id="KW-0648">Protein biosynthesis</keyword>
<dbReference type="Gene3D" id="3.30.1360.40">
    <property type="match status" value="1"/>
</dbReference>
<dbReference type="AlphaFoldDB" id="A0A6J6BSF1"/>
<evidence type="ECO:0000256" key="2">
    <source>
        <dbReference type="ARBA" id="ARBA00005912"/>
    </source>
</evidence>
<dbReference type="EMBL" id="CAEZSE010000179">
    <property type="protein sequence ID" value="CAB4542061.1"/>
    <property type="molecule type" value="Genomic_DNA"/>
</dbReference>
<organism evidence="7">
    <name type="scientific">freshwater metagenome</name>
    <dbReference type="NCBI Taxonomy" id="449393"/>
    <lineage>
        <taxon>unclassified sequences</taxon>
        <taxon>metagenomes</taxon>
        <taxon>ecological metagenomes</taxon>
    </lineage>
</organism>
<feature type="coiled-coil region" evidence="5">
    <location>
        <begin position="139"/>
        <end position="173"/>
    </location>
</feature>
<evidence type="ECO:0000313" key="11">
    <source>
        <dbReference type="EMBL" id="CAB4997931.1"/>
    </source>
</evidence>
<dbReference type="FunFam" id="1.10.132.20:FF:000001">
    <property type="entry name" value="Ribosome-recycling factor"/>
    <property type="match status" value="1"/>
</dbReference>
<evidence type="ECO:0000256" key="3">
    <source>
        <dbReference type="ARBA" id="ARBA00022490"/>
    </source>
</evidence>
<sequence length="185" mass="20806">MIDETLLEAMENMGKAVDHVQAQFIGVRTGRANASLVDKIQVEYFGAFVPLQQLASFQVPEARMLVVKPHDRGSIAAIEKAIQASDLGLSPSNDGVVIRLNFPMLTEERRKEFVKVVKNMAEDGRIAVRNVRRDARKIFETAKKDGDISQDELDRAEKELEQLTQATVDTIDKAFTRKEHELLEV</sequence>
<dbReference type="InterPro" id="IPR023584">
    <property type="entry name" value="Ribosome_recyc_fac_dom"/>
</dbReference>
<dbReference type="InterPro" id="IPR002661">
    <property type="entry name" value="Ribosome_recyc_fac"/>
</dbReference>
<dbReference type="PANTHER" id="PTHR20982:SF3">
    <property type="entry name" value="MITOCHONDRIAL RIBOSOME RECYCLING FACTOR PSEUDO 1"/>
    <property type="match status" value="1"/>
</dbReference>
<dbReference type="FunFam" id="3.30.1360.40:FF:000001">
    <property type="entry name" value="Ribosome-recycling factor"/>
    <property type="match status" value="1"/>
</dbReference>
<dbReference type="InterPro" id="IPR036191">
    <property type="entry name" value="RRF_sf"/>
</dbReference>
<evidence type="ECO:0000256" key="1">
    <source>
        <dbReference type="ARBA" id="ARBA00004496"/>
    </source>
</evidence>
<protein>
    <submittedName>
        <fullName evidence="7">Unannotated protein</fullName>
    </submittedName>
</protein>
<dbReference type="EMBL" id="CAEZZK010000231">
    <property type="protein sequence ID" value="CAB4766832.1"/>
    <property type="molecule type" value="Genomic_DNA"/>
</dbReference>
<dbReference type="HAMAP" id="MF_00040">
    <property type="entry name" value="RRF"/>
    <property type="match status" value="1"/>
</dbReference>
<keyword evidence="5" id="KW-0175">Coiled coil</keyword>
<dbReference type="EMBL" id="CAFBOV010000108">
    <property type="protein sequence ID" value="CAB4997931.1"/>
    <property type="molecule type" value="Genomic_DNA"/>
</dbReference>
<dbReference type="PANTHER" id="PTHR20982">
    <property type="entry name" value="RIBOSOME RECYCLING FACTOR"/>
    <property type="match status" value="1"/>
</dbReference>
<evidence type="ECO:0000259" key="6">
    <source>
        <dbReference type="Pfam" id="PF01765"/>
    </source>
</evidence>
<name>A0A6J6BSF1_9ZZZZ</name>
<dbReference type="GO" id="GO:0006412">
    <property type="term" value="P:translation"/>
    <property type="evidence" value="ECO:0007669"/>
    <property type="project" value="UniProtKB-KW"/>
</dbReference>
<evidence type="ECO:0000313" key="12">
    <source>
        <dbReference type="EMBL" id="CAB5063069.1"/>
    </source>
</evidence>
<evidence type="ECO:0000313" key="8">
    <source>
        <dbReference type="EMBL" id="CAB4677172.1"/>
    </source>
</evidence>
<dbReference type="EMBL" id="CAEZWU010000196">
    <property type="protein sequence ID" value="CAB4677172.1"/>
    <property type="molecule type" value="Genomic_DNA"/>
</dbReference>
<keyword evidence="3" id="KW-0963">Cytoplasm</keyword>